<comment type="caution">
    <text evidence="2">The sequence shown here is derived from an EMBL/GenBank/DDBJ whole genome shotgun (WGS) entry which is preliminary data.</text>
</comment>
<dbReference type="EMBL" id="JANAWD010000023">
    <property type="protein sequence ID" value="KAJ3490724.1"/>
    <property type="molecule type" value="Genomic_DNA"/>
</dbReference>
<dbReference type="PANTHER" id="PTHR33099">
    <property type="entry name" value="FE2OG DIOXYGENASE DOMAIN-CONTAINING PROTEIN"/>
    <property type="match status" value="1"/>
</dbReference>
<evidence type="ECO:0000313" key="2">
    <source>
        <dbReference type="EMBL" id="KAJ3490724.1"/>
    </source>
</evidence>
<dbReference type="AlphaFoldDB" id="A0AAD5VCY3"/>
<evidence type="ECO:0000256" key="1">
    <source>
        <dbReference type="SAM" id="MobiDB-lite"/>
    </source>
</evidence>
<evidence type="ECO:0000313" key="3">
    <source>
        <dbReference type="Proteomes" id="UP001212997"/>
    </source>
</evidence>
<name>A0AAD5VCY3_9APHY</name>
<keyword evidence="3" id="KW-1185">Reference proteome</keyword>
<accession>A0AAD5VCY3</accession>
<evidence type="ECO:0008006" key="4">
    <source>
        <dbReference type="Google" id="ProtNLM"/>
    </source>
</evidence>
<dbReference type="PANTHER" id="PTHR33099:SF7">
    <property type="entry name" value="MYND-TYPE DOMAIN-CONTAINING PROTEIN"/>
    <property type="match status" value="1"/>
</dbReference>
<dbReference type="Gene3D" id="2.60.120.620">
    <property type="entry name" value="q2cbj1_9rhob like domain"/>
    <property type="match status" value="1"/>
</dbReference>
<feature type="compositionally biased region" description="Basic and acidic residues" evidence="1">
    <location>
        <begin position="1047"/>
        <end position="1057"/>
    </location>
</feature>
<protein>
    <recommendedName>
        <fullName evidence="4">Prolyl 4-hydroxylase alpha subunit Fe(2+) 2OG dioxygenase domain-containing protein</fullName>
    </recommendedName>
</protein>
<feature type="compositionally biased region" description="Basic and acidic residues" evidence="1">
    <location>
        <begin position="1064"/>
        <end position="1073"/>
    </location>
</feature>
<reference evidence="2" key="1">
    <citation type="submission" date="2022-07" db="EMBL/GenBank/DDBJ databases">
        <title>Genome Sequence of Physisporinus lineatus.</title>
        <authorList>
            <person name="Buettner E."/>
        </authorList>
    </citation>
    <scope>NUCLEOTIDE SEQUENCE</scope>
    <source>
        <strain evidence="2">VT162</strain>
    </source>
</reference>
<feature type="region of interest" description="Disordered" evidence="1">
    <location>
        <begin position="1047"/>
        <end position="1073"/>
    </location>
</feature>
<proteinExistence type="predicted"/>
<dbReference type="Proteomes" id="UP001212997">
    <property type="component" value="Unassembled WGS sequence"/>
</dbReference>
<organism evidence="2 3">
    <name type="scientific">Meripilus lineatus</name>
    <dbReference type="NCBI Taxonomy" id="2056292"/>
    <lineage>
        <taxon>Eukaryota</taxon>
        <taxon>Fungi</taxon>
        <taxon>Dikarya</taxon>
        <taxon>Basidiomycota</taxon>
        <taxon>Agaricomycotina</taxon>
        <taxon>Agaricomycetes</taxon>
        <taxon>Polyporales</taxon>
        <taxon>Meripilaceae</taxon>
        <taxon>Meripilus</taxon>
    </lineage>
</organism>
<sequence>MERALYTELGTIGSFSVCKTYDDAPNPSLRIQDVGIVGVPLSTRDAEAIKAKAEQAPFGVRERTIIDTDVRDTWEIDASTVFTTNPRWKPFIENALVEACEEMGVNMITSRPRFDPYKLLLYEKGSHFLPYVDTEKADCMFATMIVVLPSEFEGGEACLSHAGSHVTYDCSKNSLHTTTVMTWYADVVHEIKPLTSGYRLALSYNLMHVSTSLRPALSDHSDFKENVRSALYSWRQSRHKTLAPQKILYLLEHQYTQSSLRGSALKGVDDVRVSMIRQMADDLRFHLGLATVNLVCHGHADDYPSYLHRLRHWGESGSGPDTDNVDFQEIETEEFSIIDFVDFEGVSISKSLEADIEDEVIPGNIVEEVQMGKYSSQEYYGHKANAAGSLSRTYRRTLLVIWPDYNDYDVAYRGEGFNYACHNLESRSLTSKKPTEDLLRLVDFILAPRVEPPIRSIRCVCCAAVHWKDGALWKRALGVRFWNNEGPLLDDTDLSSALEAFGFQEWHETLGLALATSPGNKSRLKLLTKLRDLLQKADDGPHVAWLHSQIAEALQNLKTPQLDDIELVIPLSHSHGGARFLEECIIPQIIEIANAPYLFCFAEAVTEFPGPEPAIKSKLVQELLVSAVSKANFMNKATEERLGSLNPNARDLRDGLARCLNLRCTDAVAAVLEKAKDLRGLTPKQINERSITVLLPVLEFLCDRLRGGPGVLPMQSLKSFAELTTSLCLEDIPGDKIYAVRVRSLVKIAILDDFRDLLGTILLPRVLLPQAGPDAQLVLAEELTALSERLGDHTEKAKLRTMVLSLANEYAYNVILYTPQSLIDALRILIRFRAAEACRRFVNRVIAFIASADATFFANDFDDSLILSLREFALSNTEIGDIGLNSAIGAITKRWASVVLGSKPPHNPSYYVAFQNWYCRCPTCLQTKVFLQDPRLESPTLSLERIGAQIKRHMEEVLTVFAFRVASFTTIHTYRGPQGLQICLTELAKLPLIWRRSQQKGLKMLSELASDEAQLRSILGEDYEGILSSLDVPRVWDTGEIPRVKVEPEESFIHQETDGGNEPPLKKVKTESG</sequence>
<gene>
    <name evidence="2" type="ORF">NLI96_g1201</name>
</gene>